<dbReference type="EMBL" id="CP037940">
    <property type="protein sequence ID" value="QBO35748.1"/>
    <property type="molecule type" value="Genomic_DNA"/>
</dbReference>
<name>A0A4P6YSQ0_9LACO</name>
<evidence type="ECO:0000313" key="2">
    <source>
        <dbReference type="Proteomes" id="UP000292886"/>
    </source>
</evidence>
<evidence type="ECO:0000313" key="1">
    <source>
        <dbReference type="EMBL" id="QBO35748.1"/>
    </source>
</evidence>
<dbReference type="Proteomes" id="UP000292886">
    <property type="component" value="Chromosome"/>
</dbReference>
<dbReference type="KEGG" id="wei:EQG49_04360"/>
<dbReference type="AlphaFoldDB" id="A0A4P6YSQ0"/>
<dbReference type="RefSeq" id="WP_133362827.1">
    <property type="nucleotide sequence ID" value="NZ_CP037940.1"/>
</dbReference>
<proteinExistence type="predicted"/>
<accession>A0A4P6YSQ0</accession>
<sequence>MKFSEMVKRLDKHLRDKHFVIEEKSGIEIYVVTSQGEIDQETYYKLNDSDGYSVTLISRGSEMEIDKFDSLNEAELFLLINVVASALPFVDVYHSLLAKKHYSFFVQNKFKKAFSRAKVFSKNGEIPDTLFLKEIDGLYQIYFETVNRKQIRVNRDGDYTYGDALYSVYLVADSVYAAKFVEKYLPEVFSINVIENILVEYFLKKALPMPMTKEELEEFIND</sequence>
<reference evidence="2" key="1">
    <citation type="submission" date="2019-03" db="EMBL/GenBank/DDBJ databases">
        <title>Weissella sp. 26KH-42 Genome sequencing.</title>
        <authorList>
            <person name="Heo J."/>
            <person name="Kim S.-J."/>
            <person name="Kim J.-S."/>
            <person name="Hong S.-B."/>
            <person name="Kwon S.-W."/>
        </authorList>
    </citation>
    <scope>NUCLEOTIDE SEQUENCE [LARGE SCALE GENOMIC DNA]</scope>
    <source>
        <strain evidence="2">26KH-42</strain>
    </source>
</reference>
<gene>
    <name evidence="1" type="ORF">EQG49_04360</name>
</gene>
<organism evidence="1 2">
    <name type="scientific">Periweissella cryptocerci</name>
    <dbReference type="NCBI Taxonomy" id="2506420"/>
    <lineage>
        <taxon>Bacteria</taxon>
        <taxon>Bacillati</taxon>
        <taxon>Bacillota</taxon>
        <taxon>Bacilli</taxon>
        <taxon>Lactobacillales</taxon>
        <taxon>Lactobacillaceae</taxon>
        <taxon>Periweissella</taxon>
    </lineage>
</organism>
<protein>
    <submittedName>
        <fullName evidence="1">Uncharacterized protein</fullName>
    </submittedName>
</protein>
<keyword evidence="2" id="KW-1185">Reference proteome</keyword>